<feature type="compositionally biased region" description="Low complexity" evidence="10">
    <location>
        <begin position="704"/>
        <end position="719"/>
    </location>
</feature>
<dbReference type="GO" id="GO:0046872">
    <property type="term" value="F:metal ion binding"/>
    <property type="evidence" value="ECO:0007669"/>
    <property type="project" value="UniProtKB-KW"/>
</dbReference>
<dbReference type="KEGG" id="ssck:SPSK_01487"/>
<keyword evidence="6" id="KW-0547">Nucleotide-binding</keyword>
<evidence type="ECO:0000256" key="6">
    <source>
        <dbReference type="ARBA" id="ARBA00022741"/>
    </source>
</evidence>
<sequence length="815" mass="89689">MLSRAASCQHFAVSAAAVTCSLHTPHLRLAGPVSRLWGGADVLAHTPGRRRHFLASHAAMASSSSDSGHTLASLPKTWRFTESLPTDPQFPTPLSSHRAVRTKLGPRLVRGALYTFVRPEHQENPELLAVSPAALRDLGLKQSEAGTDDFRQTVAGNKLWGWEGGEAAAEEEEGGGSGDQSAEQSEQQSQAASDLSSQSASKTGYPWAQCYGGYQFGQWAGQLGDGRAISLFEVPVSLDSKLSPVSQGASAQPPPTSYEIQLKGAGMTPYSRFADGRAVLRSSIREFVVSESLNALGIPSTRALALTLLPNVLVHRERLEPAAIVTRFAESWLRLGTFDLLRTRGDRPLTRQLADYVAETVYGGWDKLPGRLADKLSPDDDSVERLLHPPRGVPWDTIESPTEPDGPAAGTDENRYARLYREIVRRNARTVAHWQVYGFMNGVLNTDNTSVLGLSLDFGPFAFLDNFDPSYTPNHDDHHLRYSYRNQPSIIWWNLVRFGEAVGELLAAGARVDEPSFIEEGIIGLAKADVLAAGGKIADVETPSSTPTPQSQQAHASPATIPPSVERAAGELASHAEDIIMRVGEEYKNLFISEYKRLFMARLGLPAPAHKDLAATGDMDPLITGLLDVMEQIELDFNMFFRRLSSVRLADIETPEARRHTAEMFFYREGVTAAVGEEAGRRLVAEWLSDWRDRVMASDKAAAEADSSSTTTTTTTIATSEEREERRIRSMKAVNPNFVPRGWVLDEVIRRVERDGERDVLRRIMHMALHPFADEWNGQTFDGSSEPYQGDALEEVRWTQDVPEKQRAMQCSCSS</sequence>
<keyword evidence="3" id="KW-0808">Transferase</keyword>
<organism evidence="11 12">
    <name type="scientific">Sporothrix schenckii 1099-18</name>
    <dbReference type="NCBI Taxonomy" id="1397361"/>
    <lineage>
        <taxon>Eukaryota</taxon>
        <taxon>Fungi</taxon>
        <taxon>Dikarya</taxon>
        <taxon>Ascomycota</taxon>
        <taxon>Pezizomycotina</taxon>
        <taxon>Sordariomycetes</taxon>
        <taxon>Sordariomycetidae</taxon>
        <taxon>Ophiostomatales</taxon>
        <taxon>Ophiostomataceae</taxon>
        <taxon>Sporothrix</taxon>
    </lineage>
</organism>
<dbReference type="GO" id="GO:0005739">
    <property type="term" value="C:mitochondrion"/>
    <property type="evidence" value="ECO:0007669"/>
    <property type="project" value="TreeGrafter"/>
</dbReference>
<dbReference type="HAMAP" id="MF_00692">
    <property type="entry name" value="SelO"/>
    <property type="match status" value="1"/>
</dbReference>
<evidence type="ECO:0000256" key="7">
    <source>
        <dbReference type="ARBA" id="ARBA00022840"/>
    </source>
</evidence>
<dbReference type="GO" id="GO:0005524">
    <property type="term" value="F:ATP binding"/>
    <property type="evidence" value="ECO:0007669"/>
    <property type="project" value="UniProtKB-KW"/>
</dbReference>
<evidence type="ECO:0000256" key="10">
    <source>
        <dbReference type="SAM" id="MobiDB-lite"/>
    </source>
</evidence>
<feature type="compositionally biased region" description="Low complexity" evidence="10">
    <location>
        <begin position="542"/>
        <end position="553"/>
    </location>
</feature>
<evidence type="ECO:0000313" key="12">
    <source>
        <dbReference type="Proteomes" id="UP000033710"/>
    </source>
</evidence>
<name>A0A0F2ME17_SPOSC</name>
<dbReference type="PANTHER" id="PTHR32057">
    <property type="entry name" value="PROTEIN ADENYLYLTRANSFERASE SELO, MITOCHONDRIAL"/>
    <property type="match status" value="1"/>
</dbReference>
<feature type="region of interest" description="Disordered" evidence="10">
    <location>
        <begin position="392"/>
        <end position="412"/>
    </location>
</feature>
<feature type="region of interest" description="Disordered" evidence="10">
    <location>
        <begin position="701"/>
        <end position="724"/>
    </location>
</feature>
<dbReference type="Proteomes" id="UP000033710">
    <property type="component" value="Unassembled WGS sequence"/>
</dbReference>
<feature type="region of interest" description="Disordered" evidence="10">
    <location>
        <begin position="166"/>
        <end position="198"/>
    </location>
</feature>
<keyword evidence="5" id="KW-0479">Metal-binding</keyword>
<keyword evidence="8" id="KW-0460">Magnesium</keyword>
<reference evidence="11 12" key="1">
    <citation type="journal article" date="2014" name="BMC Genomics">
        <title>Comparative genomics of the major fungal agents of human and animal Sporotrichosis: Sporothrix schenckii and Sporothrix brasiliensis.</title>
        <authorList>
            <person name="Teixeira M.M."/>
            <person name="de Almeida L.G."/>
            <person name="Kubitschek-Barreira P."/>
            <person name="Alves F.L."/>
            <person name="Kioshima E.S."/>
            <person name="Abadio A.K."/>
            <person name="Fernandes L."/>
            <person name="Derengowski L.S."/>
            <person name="Ferreira K.S."/>
            <person name="Souza R.C."/>
            <person name="Ruiz J.C."/>
            <person name="de Andrade N.C."/>
            <person name="Paes H.C."/>
            <person name="Nicola A.M."/>
            <person name="Albuquerque P."/>
            <person name="Gerber A.L."/>
            <person name="Martins V.P."/>
            <person name="Peconick L.D."/>
            <person name="Neto A.V."/>
            <person name="Chaucanez C.B."/>
            <person name="Silva P.A."/>
            <person name="Cunha O.L."/>
            <person name="de Oliveira F.F."/>
            <person name="dos Santos T.C."/>
            <person name="Barros A.L."/>
            <person name="Soares M.A."/>
            <person name="de Oliveira L.M."/>
            <person name="Marini M.M."/>
            <person name="Villalobos-Duno H."/>
            <person name="Cunha M.M."/>
            <person name="de Hoog S."/>
            <person name="da Silveira J.F."/>
            <person name="Henrissat B."/>
            <person name="Nino-Vega G.A."/>
            <person name="Cisalpino P.S."/>
            <person name="Mora-Montes H.M."/>
            <person name="Almeida S.R."/>
            <person name="Stajich J.E."/>
            <person name="Lopes-Bezerra L.M."/>
            <person name="Vasconcelos A.T."/>
            <person name="Felipe M.S."/>
        </authorList>
    </citation>
    <scope>NUCLEOTIDE SEQUENCE [LARGE SCALE GENOMIC DNA]</scope>
    <source>
        <strain evidence="11 12">1099-18</strain>
    </source>
</reference>
<dbReference type="GO" id="GO:0070733">
    <property type="term" value="F:AMPylase activity"/>
    <property type="evidence" value="ECO:0007669"/>
    <property type="project" value="TreeGrafter"/>
</dbReference>
<gene>
    <name evidence="11" type="ORF">SPSK_01487</name>
</gene>
<evidence type="ECO:0000256" key="4">
    <source>
        <dbReference type="ARBA" id="ARBA00022695"/>
    </source>
</evidence>
<dbReference type="GeneID" id="27663676"/>
<dbReference type="InterPro" id="IPR003846">
    <property type="entry name" value="SelO"/>
</dbReference>
<comment type="caution">
    <text evidence="11">The sequence shown here is derived from an EMBL/GenBank/DDBJ whole genome shotgun (WGS) entry which is preliminary data.</text>
</comment>
<proteinExistence type="inferred from homology"/>
<protein>
    <recommendedName>
        <fullName evidence="9">Selenoprotein O</fullName>
    </recommendedName>
</protein>
<evidence type="ECO:0000256" key="9">
    <source>
        <dbReference type="ARBA" id="ARBA00031547"/>
    </source>
</evidence>
<evidence type="ECO:0000256" key="2">
    <source>
        <dbReference type="ARBA" id="ARBA00009747"/>
    </source>
</evidence>
<evidence type="ECO:0000256" key="3">
    <source>
        <dbReference type="ARBA" id="ARBA00022679"/>
    </source>
</evidence>
<dbReference type="RefSeq" id="XP_016590010.1">
    <property type="nucleotide sequence ID" value="XM_016728399.1"/>
</dbReference>
<dbReference type="OrthoDB" id="10254721at2759"/>
<dbReference type="Pfam" id="PF02696">
    <property type="entry name" value="SelO"/>
    <property type="match status" value="1"/>
</dbReference>
<evidence type="ECO:0000256" key="8">
    <source>
        <dbReference type="ARBA" id="ARBA00022842"/>
    </source>
</evidence>
<keyword evidence="4" id="KW-0548">Nucleotidyltransferase</keyword>
<feature type="compositionally biased region" description="Low complexity" evidence="10">
    <location>
        <begin position="179"/>
        <end position="198"/>
    </location>
</feature>
<dbReference type="AlphaFoldDB" id="A0A0F2ME17"/>
<evidence type="ECO:0000313" key="11">
    <source>
        <dbReference type="EMBL" id="KJR87334.1"/>
    </source>
</evidence>
<accession>A0A0F2ME17</accession>
<feature type="region of interest" description="Disordered" evidence="10">
    <location>
        <begin position="539"/>
        <end position="561"/>
    </location>
</feature>
<dbReference type="PANTHER" id="PTHR32057:SF14">
    <property type="entry name" value="PROTEIN ADENYLYLTRANSFERASE SELO, MITOCHONDRIAL"/>
    <property type="match status" value="1"/>
</dbReference>
<dbReference type="EMBL" id="AXCR01000005">
    <property type="protein sequence ID" value="KJR87334.1"/>
    <property type="molecule type" value="Genomic_DNA"/>
</dbReference>
<comment type="cofactor">
    <cofactor evidence="1">
        <name>Mg(2+)</name>
        <dbReference type="ChEBI" id="CHEBI:18420"/>
    </cofactor>
</comment>
<comment type="similarity">
    <text evidence="2">Belongs to the SELO family.</text>
</comment>
<dbReference type="VEuPathDB" id="FungiDB:SPSK_01487"/>
<evidence type="ECO:0000256" key="1">
    <source>
        <dbReference type="ARBA" id="ARBA00001946"/>
    </source>
</evidence>
<evidence type="ECO:0000256" key="5">
    <source>
        <dbReference type="ARBA" id="ARBA00022723"/>
    </source>
</evidence>
<reference evidence="11 12" key="2">
    <citation type="journal article" date="2015" name="Eukaryot. Cell">
        <title>Asexual propagation of a virulent clone complex in a human and feline outbreak of sporotrichosis.</title>
        <authorList>
            <person name="Teixeira Mde M."/>
            <person name="Rodrigues A.M."/>
            <person name="Tsui C.K."/>
            <person name="de Almeida L.G."/>
            <person name="Van Diepeningen A.D."/>
            <person name="van den Ende B.G."/>
            <person name="Fernandes G.F."/>
            <person name="Kano R."/>
            <person name="Hamelin R.C."/>
            <person name="Lopes-Bezerra L.M."/>
            <person name="Vasconcelos A.T."/>
            <person name="de Hoog S."/>
            <person name="de Camargo Z.P."/>
            <person name="Felipe M.S."/>
        </authorList>
    </citation>
    <scope>NUCLEOTIDE SEQUENCE [LARGE SCALE GENOMIC DNA]</scope>
    <source>
        <strain evidence="11 12">1099-18</strain>
    </source>
</reference>
<keyword evidence="7" id="KW-0067">ATP-binding</keyword>